<dbReference type="SUPFAM" id="SSF48350">
    <property type="entry name" value="GTPase activation domain, GAP"/>
    <property type="match status" value="1"/>
</dbReference>
<accession>A0ABD2Q521</accession>
<keyword evidence="3" id="KW-1185">Reference proteome</keyword>
<comment type="caution">
    <text evidence="2">The sequence shown here is derived from an EMBL/GenBank/DDBJ whole genome shotgun (WGS) entry which is preliminary data.</text>
</comment>
<dbReference type="EMBL" id="JBJKFK010000927">
    <property type="protein sequence ID" value="KAL3314700.1"/>
    <property type="molecule type" value="Genomic_DNA"/>
</dbReference>
<dbReference type="PANTHER" id="PTHR10194:SF60">
    <property type="entry name" value="RAS GTPASE-ACTIVATING PROTEIN RASKOL"/>
    <property type="match status" value="1"/>
</dbReference>
<feature type="compositionally biased region" description="Polar residues" evidence="1">
    <location>
        <begin position="166"/>
        <end position="189"/>
    </location>
</feature>
<proteinExistence type="predicted"/>
<reference evidence="2 3" key="1">
    <citation type="submission" date="2024-11" db="EMBL/GenBank/DDBJ databases">
        <title>Adaptive evolution of stress response genes in parasites aligns with host niche diversity.</title>
        <authorList>
            <person name="Hahn C."/>
            <person name="Resl P."/>
        </authorList>
    </citation>
    <scope>NUCLEOTIDE SEQUENCE [LARGE SCALE GENOMIC DNA]</scope>
    <source>
        <strain evidence="2">EGGRZ-B1_66</strain>
        <tissue evidence="2">Body</tissue>
    </source>
</reference>
<gene>
    <name evidence="2" type="primary">RASAL2_1</name>
    <name evidence="2" type="ORF">Ciccas_006676</name>
</gene>
<dbReference type="InterPro" id="IPR039360">
    <property type="entry name" value="Ras_GTPase"/>
</dbReference>
<evidence type="ECO:0000256" key="1">
    <source>
        <dbReference type="SAM" id="MobiDB-lite"/>
    </source>
</evidence>
<sequence>MSRQRKFSMPRSVGSSQLALRFMRRSVGMLPSEATFSGPNSFFPHWIGSVNMRRSARSEMESEKHWDFSLKVSIQEAKNLPNKRRNLPEIQRVTIKLCQASKHDDEGKRRRSNKSLNHCIGYVNLPVNELLASDEIQEWMQLRPANTEFETHLQEQAGRSRGSLRGNLNSFTRTSGLSSPCETQPSPTTHEPPASPTLLAEYRSLVEYLEPCMDVRGKEELASSLVNIWDRLSECQIQDLLLYFTSRELSSNSDISLIFRSNTVGSKALESYVKLVGSSVSHSWSKILLMKVIKLEYFISGI</sequence>
<organism evidence="2 3">
    <name type="scientific">Cichlidogyrus casuarinus</name>
    <dbReference type="NCBI Taxonomy" id="1844966"/>
    <lineage>
        <taxon>Eukaryota</taxon>
        <taxon>Metazoa</taxon>
        <taxon>Spiralia</taxon>
        <taxon>Lophotrochozoa</taxon>
        <taxon>Platyhelminthes</taxon>
        <taxon>Monogenea</taxon>
        <taxon>Monopisthocotylea</taxon>
        <taxon>Dactylogyridea</taxon>
        <taxon>Ancyrocephalidae</taxon>
        <taxon>Cichlidogyrus</taxon>
    </lineage>
</organism>
<dbReference type="Gene3D" id="1.10.506.10">
    <property type="entry name" value="GTPase Activation - p120gap, domain 1"/>
    <property type="match status" value="1"/>
</dbReference>
<feature type="region of interest" description="Disordered" evidence="1">
    <location>
        <begin position="153"/>
        <end position="195"/>
    </location>
</feature>
<protein>
    <submittedName>
        <fullName evidence="2">Ras GTPase-activating protein nGAP</fullName>
    </submittedName>
</protein>
<dbReference type="AlphaFoldDB" id="A0ABD2Q521"/>
<dbReference type="Proteomes" id="UP001626550">
    <property type="component" value="Unassembled WGS sequence"/>
</dbReference>
<dbReference type="PANTHER" id="PTHR10194">
    <property type="entry name" value="RAS GTPASE-ACTIVATING PROTEINS"/>
    <property type="match status" value="1"/>
</dbReference>
<dbReference type="InterPro" id="IPR008936">
    <property type="entry name" value="Rho_GTPase_activation_prot"/>
</dbReference>
<evidence type="ECO:0000313" key="3">
    <source>
        <dbReference type="Proteomes" id="UP001626550"/>
    </source>
</evidence>
<evidence type="ECO:0000313" key="2">
    <source>
        <dbReference type="EMBL" id="KAL3314700.1"/>
    </source>
</evidence>
<name>A0ABD2Q521_9PLAT</name>